<dbReference type="Proteomes" id="UP001056120">
    <property type="component" value="Linkage Group LG07"/>
</dbReference>
<proteinExistence type="predicted"/>
<keyword evidence="2" id="KW-1185">Reference proteome</keyword>
<reference evidence="2" key="1">
    <citation type="journal article" date="2022" name="Mol. Ecol. Resour.">
        <title>The genomes of chicory, endive, great burdock and yacon provide insights into Asteraceae palaeo-polyploidization history and plant inulin production.</title>
        <authorList>
            <person name="Fan W."/>
            <person name="Wang S."/>
            <person name="Wang H."/>
            <person name="Wang A."/>
            <person name="Jiang F."/>
            <person name="Liu H."/>
            <person name="Zhao H."/>
            <person name="Xu D."/>
            <person name="Zhang Y."/>
        </authorList>
    </citation>
    <scope>NUCLEOTIDE SEQUENCE [LARGE SCALE GENOMIC DNA]</scope>
    <source>
        <strain evidence="2">cv. Yunnan</strain>
    </source>
</reference>
<reference evidence="1 2" key="2">
    <citation type="journal article" date="2022" name="Mol. Ecol. Resour.">
        <title>The genomes of chicory, endive, great burdock and yacon provide insights into Asteraceae paleo-polyploidization history and plant inulin production.</title>
        <authorList>
            <person name="Fan W."/>
            <person name="Wang S."/>
            <person name="Wang H."/>
            <person name="Wang A."/>
            <person name="Jiang F."/>
            <person name="Liu H."/>
            <person name="Zhao H."/>
            <person name="Xu D."/>
            <person name="Zhang Y."/>
        </authorList>
    </citation>
    <scope>NUCLEOTIDE SEQUENCE [LARGE SCALE GENOMIC DNA]</scope>
    <source>
        <strain evidence="2">cv. Yunnan</strain>
        <tissue evidence="1">Leaves</tissue>
    </source>
</reference>
<dbReference type="EMBL" id="CM042024">
    <property type="protein sequence ID" value="KAI3810705.1"/>
    <property type="molecule type" value="Genomic_DNA"/>
</dbReference>
<name>A0ACB9IRR8_9ASTR</name>
<organism evidence="1 2">
    <name type="scientific">Smallanthus sonchifolius</name>
    <dbReference type="NCBI Taxonomy" id="185202"/>
    <lineage>
        <taxon>Eukaryota</taxon>
        <taxon>Viridiplantae</taxon>
        <taxon>Streptophyta</taxon>
        <taxon>Embryophyta</taxon>
        <taxon>Tracheophyta</taxon>
        <taxon>Spermatophyta</taxon>
        <taxon>Magnoliopsida</taxon>
        <taxon>eudicotyledons</taxon>
        <taxon>Gunneridae</taxon>
        <taxon>Pentapetalae</taxon>
        <taxon>asterids</taxon>
        <taxon>campanulids</taxon>
        <taxon>Asterales</taxon>
        <taxon>Asteraceae</taxon>
        <taxon>Asteroideae</taxon>
        <taxon>Heliantheae alliance</taxon>
        <taxon>Millerieae</taxon>
        <taxon>Smallanthus</taxon>
    </lineage>
</organism>
<accession>A0ACB9IRR8</accession>
<evidence type="ECO:0000313" key="1">
    <source>
        <dbReference type="EMBL" id="KAI3810705.1"/>
    </source>
</evidence>
<protein>
    <submittedName>
        <fullName evidence="1">Uncharacterized protein</fullName>
    </submittedName>
</protein>
<comment type="caution">
    <text evidence="1">The sequence shown here is derived from an EMBL/GenBank/DDBJ whole genome shotgun (WGS) entry which is preliminary data.</text>
</comment>
<evidence type="ECO:0000313" key="2">
    <source>
        <dbReference type="Proteomes" id="UP001056120"/>
    </source>
</evidence>
<gene>
    <name evidence="1" type="ORF">L1987_20327</name>
</gene>
<sequence>MTLAIHEKIESSSAINESANQAEVHEPLELNPTEVVIIYGESGSPNSHNSGRKAHNYNSQKGITVGGNELSKFSDTPGDASLDDLFQPIDKKHLDD</sequence>